<gene>
    <name evidence="12" type="ORF">CCAM_LOCUS5364</name>
</gene>
<evidence type="ECO:0000256" key="9">
    <source>
        <dbReference type="ARBA" id="ARBA00047928"/>
    </source>
</evidence>
<organism evidence="12 13">
    <name type="scientific">Cuscuta campestris</name>
    <dbReference type="NCBI Taxonomy" id="132261"/>
    <lineage>
        <taxon>Eukaryota</taxon>
        <taxon>Viridiplantae</taxon>
        <taxon>Streptophyta</taxon>
        <taxon>Embryophyta</taxon>
        <taxon>Tracheophyta</taxon>
        <taxon>Spermatophyta</taxon>
        <taxon>Magnoliopsida</taxon>
        <taxon>eudicotyledons</taxon>
        <taxon>Gunneridae</taxon>
        <taxon>Pentapetalae</taxon>
        <taxon>asterids</taxon>
        <taxon>lamiids</taxon>
        <taxon>Solanales</taxon>
        <taxon>Convolvulaceae</taxon>
        <taxon>Cuscuteae</taxon>
        <taxon>Cuscuta</taxon>
        <taxon>Cuscuta subgen. Grammica</taxon>
        <taxon>Cuscuta sect. Cleistogrammica</taxon>
    </lineage>
</organism>
<evidence type="ECO:0000256" key="6">
    <source>
        <dbReference type="ARBA" id="ARBA00022801"/>
    </source>
</evidence>
<evidence type="ECO:0000313" key="12">
    <source>
        <dbReference type="EMBL" id="VFQ63588.1"/>
    </source>
</evidence>
<dbReference type="GO" id="GO:0045490">
    <property type="term" value="P:pectin catabolic process"/>
    <property type="evidence" value="ECO:0007669"/>
    <property type="project" value="UniProtKB-UniPathway"/>
</dbReference>
<feature type="compositionally biased region" description="Low complexity" evidence="10">
    <location>
        <begin position="362"/>
        <end position="378"/>
    </location>
</feature>
<evidence type="ECO:0000256" key="3">
    <source>
        <dbReference type="ARBA" id="ARBA00013229"/>
    </source>
</evidence>
<dbReference type="EC" id="3.1.1.11" evidence="3"/>
<dbReference type="SUPFAM" id="SSF51126">
    <property type="entry name" value="Pectin lyase-like"/>
    <property type="match status" value="1"/>
</dbReference>
<dbReference type="GO" id="GO:0042545">
    <property type="term" value="P:cell wall modification"/>
    <property type="evidence" value="ECO:0007669"/>
    <property type="project" value="InterPro"/>
</dbReference>
<sequence length="378" mass="40225">MMSSSSPSSNVVAAAAVGSSSSQGGGAAAAAAANDVTFKADVVVSPNPSIAEALATAPPPPAPFGIHVMAGTYEEYVTISRSNVTLFGDGIGNTIITGKRNRADGPTTSDTATLIVEGVEFIGAYMTVRNTAGMQKEQAVAMRASANHVAFYKCSFEGYQDTLYPEKGNQFYKECQIYGTIDFIFSQSGRVVLQDCGIHVRDPRPKTTNTITADGRDVPDDISGGGICIHRCQISATPELLRAMAEEEAAHGSIESYLGRPWKKYARTVIMRTNIEGGFLNPAGWTKWPGAPDDTYNTVYYAEYQNSGDGAATDGRVPWKGYIRDGFDPSKFTVAAFIDGNSWLPKTGIPFTPGLQDDDEPAAAPHPSDSDPLSIHDP</sequence>
<dbReference type="InterPro" id="IPR012334">
    <property type="entry name" value="Pectin_lyas_fold"/>
</dbReference>
<reference evidence="12 13" key="1">
    <citation type="submission" date="2018-04" db="EMBL/GenBank/DDBJ databases">
        <authorList>
            <person name="Vogel A."/>
        </authorList>
    </citation>
    <scope>NUCLEOTIDE SEQUENCE [LARGE SCALE GENOMIC DNA]</scope>
</reference>
<name>A0A484KFB4_9ASTE</name>
<evidence type="ECO:0000256" key="8">
    <source>
        <dbReference type="ARBA" id="ARBA00023316"/>
    </source>
</evidence>
<keyword evidence="13" id="KW-1185">Reference proteome</keyword>
<comment type="subcellular location">
    <subcellularLocation>
        <location evidence="1">Secreted</location>
        <location evidence="1">Cell wall</location>
    </subcellularLocation>
</comment>
<dbReference type="UniPathway" id="UPA00545">
    <property type="reaction ID" value="UER00823"/>
</dbReference>
<dbReference type="Gene3D" id="2.160.20.10">
    <property type="entry name" value="Single-stranded right-handed beta-helix, Pectin lyase-like"/>
    <property type="match status" value="1"/>
</dbReference>
<dbReference type="FunFam" id="2.160.20.10:FF:000029">
    <property type="entry name" value="Pectinesterase 4"/>
    <property type="match status" value="1"/>
</dbReference>
<protein>
    <recommendedName>
        <fullName evidence="3">pectinesterase</fullName>
        <ecNumber evidence="3">3.1.1.11</ecNumber>
    </recommendedName>
</protein>
<evidence type="ECO:0000256" key="2">
    <source>
        <dbReference type="ARBA" id="ARBA00005184"/>
    </source>
</evidence>
<dbReference type="InterPro" id="IPR011050">
    <property type="entry name" value="Pectin_lyase_fold/virulence"/>
</dbReference>
<keyword evidence="5" id="KW-0964">Secreted</keyword>
<evidence type="ECO:0000256" key="10">
    <source>
        <dbReference type="SAM" id="MobiDB-lite"/>
    </source>
</evidence>
<comment type="pathway">
    <text evidence="2">Glycan metabolism; pectin degradation; 2-dehydro-3-deoxy-D-gluconate from pectin: step 1/5.</text>
</comment>
<evidence type="ECO:0000313" key="13">
    <source>
        <dbReference type="Proteomes" id="UP000595140"/>
    </source>
</evidence>
<evidence type="ECO:0000256" key="4">
    <source>
        <dbReference type="ARBA" id="ARBA00022512"/>
    </source>
</evidence>
<feature type="domain" description="Pectinesterase catalytic" evidence="11">
    <location>
        <begin position="49"/>
        <end position="341"/>
    </location>
</feature>
<keyword evidence="8" id="KW-0961">Cell wall biogenesis/degradation</keyword>
<keyword evidence="6" id="KW-0378">Hydrolase</keyword>
<dbReference type="Pfam" id="PF01095">
    <property type="entry name" value="Pectinesterase"/>
    <property type="match status" value="1"/>
</dbReference>
<evidence type="ECO:0000256" key="7">
    <source>
        <dbReference type="ARBA" id="ARBA00023085"/>
    </source>
</evidence>
<feature type="region of interest" description="Disordered" evidence="10">
    <location>
        <begin position="348"/>
        <end position="378"/>
    </location>
</feature>
<dbReference type="PANTHER" id="PTHR31707">
    <property type="entry name" value="PECTINESTERASE"/>
    <property type="match status" value="1"/>
</dbReference>
<dbReference type="GO" id="GO:0030599">
    <property type="term" value="F:pectinesterase activity"/>
    <property type="evidence" value="ECO:0007669"/>
    <property type="project" value="UniProtKB-EC"/>
</dbReference>
<proteinExistence type="predicted"/>
<keyword evidence="4" id="KW-0134">Cell wall</keyword>
<evidence type="ECO:0000256" key="5">
    <source>
        <dbReference type="ARBA" id="ARBA00022525"/>
    </source>
</evidence>
<evidence type="ECO:0000259" key="11">
    <source>
        <dbReference type="Pfam" id="PF01095"/>
    </source>
</evidence>
<dbReference type="InterPro" id="IPR000070">
    <property type="entry name" value="Pectinesterase_cat"/>
</dbReference>
<keyword evidence="7" id="KW-0063">Aspartyl esterase</keyword>
<dbReference type="Proteomes" id="UP000595140">
    <property type="component" value="Unassembled WGS sequence"/>
</dbReference>
<dbReference type="EMBL" id="OOIL02000305">
    <property type="protein sequence ID" value="VFQ63588.1"/>
    <property type="molecule type" value="Genomic_DNA"/>
</dbReference>
<accession>A0A484KFB4</accession>
<evidence type="ECO:0000256" key="1">
    <source>
        <dbReference type="ARBA" id="ARBA00004191"/>
    </source>
</evidence>
<dbReference type="OrthoDB" id="1247126at2759"/>
<comment type="catalytic activity">
    <reaction evidence="9">
        <text>[(1-&gt;4)-alpha-D-galacturonosyl methyl ester](n) + n H2O = [(1-&gt;4)-alpha-D-galacturonosyl](n) + n methanol + n H(+)</text>
        <dbReference type="Rhea" id="RHEA:22380"/>
        <dbReference type="Rhea" id="RHEA-COMP:14570"/>
        <dbReference type="Rhea" id="RHEA-COMP:14573"/>
        <dbReference type="ChEBI" id="CHEBI:15377"/>
        <dbReference type="ChEBI" id="CHEBI:15378"/>
        <dbReference type="ChEBI" id="CHEBI:17790"/>
        <dbReference type="ChEBI" id="CHEBI:140522"/>
        <dbReference type="ChEBI" id="CHEBI:140523"/>
        <dbReference type="EC" id="3.1.1.11"/>
    </reaction>
</comment>
<dbReference type="AlphaFoldDB" id="A0A484KFB4"/>